<keyword evidence="2" id="KW-1185">Reference proteome</keyword>
<reference evidence="1 2" key="1">
    <citation type="submission" date="2023-07" db="EMBL/GenBank/DDBJ databases">
        <title>Sorghum-associated microbial communities from plants grown in Nebraska, USA.</title>
        <authorList>
            <person name="Schachtman D."/>
        </authorList>
    </citation>
    <scope>NUCLEOTIDE SEQUENCE [LARGE SCALE GENOMIC DNA]</scope>
    <source>
        <strain evidence="1 2">BE143</strain>
    </source>
</reference>
<accession>A0ABU1Q9D5</accession>
<sequence>MCCNIRKTYRLHAGCLLISHFNHITKYRVQFHGPATAVKLITGHKGRAAAAKEIDNYATKLATIHNGNS</sequence>
<proteinExistence type="predicted"/>
<dbReference type="EMBL" id="JAVDUG010000001">
    <property type="protein sequence ID" value="MDR6776208.1"/>
    <property type="molecule type" value="Genomic_DNA"/>
</dbReference>
<organism evidence="1 2">
    <name type="scientific">Paenibacillus peoriae</name>
    <dbReference type="NCBI Taxonomy" id="59893"/>
    <lineage>
        <taxon>Bacteria</taxon>
        <taxon>Bacillati</taxon>
        <taxon>Bacillota</taxon>
        <taxon>Bacilli</taxon>
        <taxon>Bacillales</taxon>
        <taxon>Paenibacillaceae</taxon>
        <taxon>Paenibacillus</taxon>
    </lineage>
</organism>
<dbReference type="Proteomes" id="UP001266807">
    <property type="component" value="Unassembled WGS sequence"/>
</dbReference>
<evidence type="ECO:0000313" key="1">
    <source>
        <dbReference type="EMBL" id="MDR6776208.1"/>
    </source>
</evidence>
<protein>
    <submittedName>
        <fullName evidence="1">Uncharacterized protein</fullName>
    </submittedName>
</protein>
<evidence type="ECO:0000313" key="2">
    <source>
        <dbReference type="Proteomes" id="UP001266807"/>
    </source>
</evidence>
<comment type="caution">
    <text evidence="1">The sequence shown here is derived from an EMBL/GenBank/DDBJ whole genome shotgun (WGS) entry which is preliminary data.</text>
</comment>
<gene>
    <name evidence="1" type="ORF">J2W98_000455</name>
</gene>
<name>A0ABU1Q9D5_9BACL</name>